<sequence length="401" mass="38114">MGTGQDWPPAAVRRRDGAGYRLGGGRREETWVAGADGWAPAAVGGGGGGASQVAGTAGTARRAVATQPRDGPALDLPPAPPLPAVAPARGRAAGWLAPLVGLGLLAGIWSWRAIAGGGSPPLVLEASGPAGAPMAAAPGADGDGGSGEDARALDPDVARAPSNGGGGSQVDAPEGGGAAAVQASAQPASEAAVAWAVPYGGVAKGGAPLDAGPGAGGSAASPGAAADGAGTGSGAPPLVVHVTGVVAHPGVYVLSPGARVADAVTAAGGPAAGAALHALNLAAPLADGMRIQVPTQKEVEAGRFVPGQDGASAPAGTDGTGGAGPATGSARAGTPTRRVDVNRASAAELEALPGIGPALAQCIVADREVNGPFRRPQDLRRVAGIGEKTVAKLLPYITTGP</sequence>
<feature type="compositionally biased region" description="Gly residues" evidence="1">
    <location>
        <begin position="163"/>
        <end position="178"/>
    </location>
</feature>
<keyword evidence="3" id="KW-0238">DNA-binding</keyword>
<feature type="compositionally biased region" description="Low complexity" evidence="1">
    <location>
        <begin position="326"/>
        <end position="336"/>
    </location>
</feature>
<evidence type="ECO:0000259" key="2">
    <source>
        <dbReference type="SMART" id="SM00278"/>
    </source>
</evidence>
<feature type="domain" description="Helix-hairpin-helix DNA-binding motif class 1" evidence="2">
    <location>
        <begin position="347"/>
        <end position="366"/>
    </location>
</feature>
<feature type="compositionally biased region" description="Basic and acidic residues" evidence="1">
    <location>
        <begin position="148"/>
        <end position="157"/>
    </location>
</feature>
<dbReference type="Proteomes" id="UP001304683">
    <property type="component" value="Chromosome"/>
</dbReference>
<name>A0ABZ0QN83_9FIRM</name>
<dbReference type="SUPFAM" id="SSF47781">
    <property type="entry name" value="RuvA domain 2-like"/>
    <property type="match status" value="1"/>
</dbReference>
<evidence type="ECO:0000256" key="1">
    <source>
        <dbReference type="SAM" id="MobiDB-lite"/>
    </source>
</evidence>
<proteinExistence type="predicted"/>
<dbReference type="EMBL" id="CP132508">
    <property type="protein sequence ID" value="WPD18941.1"/>
    <property type="molecule type" value="Genomic_DNA"/>
</dbReference>
<dbReference type="Pfam" id="PF10531">
    <property type="entry name" value="SLBB"/>
    <property type="match status" value="1"/>
</dbReference>
<evidence type="ECO:0000313" key="4">
    <source>
        <dbReference type="Proteomes" id="UP001304683"/>
    </source>
</evidence>
<keyword evidence="4" id="KW-1185">Reference proteome</keyword>
<accession>A0ABZ0QN83</accession>
<dbReference type="Pfam" id="PF12836">
    <property type="entry name" value="HHH_3"/>
    <property type="match status" value="1"/>
</dbReference>
<protein>
    <submittedName>
        <fullName evidence="3">ComEA family DNA-binding protein</fullName>
    </submittedName>
</protein>
<dbReference type="PANTHER" id="PTHR21180:SF32">
    <property type="entry name" value="ENDONUCLEASE_EXONUCLEASE_PHOSPHATASE FAMILY DOMAIN-CONTAINING PROTEIN 1"/>
    <property type="match status" value="1"/>
</dbReference>
<dbReference type="GO" id="GO:0003677">
    <property type="term" value="F:DNA binding"/>
    <property type="evidence" value="ECO:0007669"/>
    <property type="project" value="UniProtKB-KW"/>
</dbReference>
<dbReference type="PANTHER" id="PTHR21180">
    <property type="entry name" value="ENDONUCLEASE/EXONUCLEASE/PHOSPHATASE FAMILY DOMAIN-CONTAINING PROTEIN 1"/>
    <property type="match status" value="1"/>
</dbReference>
<gene>
    <name evidence="3" type="ORF">Q5761_11350</name>
</gene>
<dbReference type="Gene3D" id="1.10.150.320">
    <property type="entry name" value="Photosystem II 12 kDa extrinsic protein"/>
    <property type="match status" value="1"/>
</dbReference>
<dbReference type="InterPro" id="IPR003583">
    <property type="entry name" value="Hlx-hairpin-Hlx_DNA-bd_motif"/>
</dbReference>
<dbReference type="InterPro" id="IPR010994">
    <property type="entry name" value="RuvA_2-like"/>
</dbReference>
<dbReference type="RefSeq" id="WP_318750659.1">
    <property type="nucleotide sequence ID" value="NZ_CP132508.1"/>
</dbReference>
<reference evidence="3 4" key="1">
    <citation type="submission" date="2023-08" db="EMBL/GenBank/DDBJ databases">
        <title>Genome sequence of Thermaerobacter compostii strain Ins1, a spore-forming filamentous bacterium isolated from a deep geothermal reservoir.</title>
        <authorList>
            <person name="Bregnard D."/>
            <person name="Gonzalez D."/>
            <person name="Junier P."/>
        </authorList>
    </citation>
    <scope>NUCLEOTIDE SEQUENCE [LARGE SCALE GENOMIC DNA]</scope>
    <source>
        <strain evidence="3 4">Ins1</strain>
    </source>
</reference>
<feature type="domain" description="Helix-hairpin-helix DNA-binding motif class 1" evidence="2">
    <location>
        <begin position="377"/>
        <end position="396"/>
    </location>
</feature>
<feature type="region of interest" description="Disordered" evidence="1">
    <location>
        <begin position="308"/>
        <end position="338"/>
    </location>
</feature>
<organism evidence="3 4">
    <name type="scientific">Thermaerobacter composti</name>
    <dbReference type="NCBI Taxonomy" id="554949"/>
    <lineage>
        <taxon>Bacteria</taxon>
        <taxon>Bacillati</taxon>
        <taxon>Bacillota</taxon>
        <taxon>Clostridia</taxon>
        <taxon>Eubacteriales</taxon>
        <taxon>Clostridiales Family XVII. Incertae Sedis</taxon>
        <taxon>Thermaerobacter</taxon>
    </lineage>
</organism>
<dbReference type="InterPro" id="IPR051675">
    <property type="entry name" value="Endo/Exo/Phosphatase_dom_1"/>
</dbReference>
<feature type="compositionally biased region" description="Low complexity" evidence="1">
    <location>
        <begin position="212"/>
        <end position="228"/>
    </location>
</feature>
<dbReference type="InterPro" id="IPR019554">
    <property type="entry name" value="Soluble_ligand-bd"/>
</dbReference>
<dbReference type="Gene3D" id="3.10.560.10">
    <property type="entry name" value="Outer membrane lipoprotein wza domain like"/>
    <property type="match status" value="1"/>
</dbReference>
<evidence type="ECO:0000313" key="3">
    <source>
        <dbReference type="EMBL" id="WPD18941.1"/>
    </source>
</evidence>
<dbReference type="SMART" id="SM00278">
    <property type="entry name" value="HhH1"/>
    <property type="match status" value="2"/>
</dbReference>
<feature type="region of interest" description="Disordered" evidence="1">
    <location>
        <begin position="212"/>
        <end position="231"/>
    </location>
</feature>
<feature type="region of interest" description="Disordered" evidence="1">
    <location>
        <begin position="1"/>
        <end position="24"/>
    </location>
</feature>
<feature type="region of interest" description="Disordered" evidence="1">
    <location>
        <begin position="134"/>
        <end position="183"/>
    </location>
</feature>